<feature type="domain" description="Glycosyltransferase 2-like" evidence="4">
    <location>
        <begin position="851"/>
        <end position="964"/>
    </location>
</feature>
<proteinExistence type="inferred from homology"/>
<dbReference type="InterPro" id="IPR029044">
    <property type="entry name" value="Nucleotide-diphossugar_trans"/>
</dbReference>
<dbReference type="OrthoDB" id="9815923at2"/>
<dbReference type="SUPFAM" id="SSF81901">
    <property type="entry name" value="HCP-like"/>
    <property type="match status" value="1"/>
</dbReference>
<evidence type="ECO:0000313" key="6">
    <source>
        <dbReference type="Proteomes" id="UP000244937"/>
    </source>
</evidence>
<accession>A0A2S1SFR6</accession>
<evidence type="ECO:0000256" key="1">
    <source>
        <dbReference type="ARBA" id="ARBA00038494"/>
    </source>
</evidence>
<reference evidence="5 6" key="1">
    <citation type="submission" date="2018-05" db="EMBL/GenBank/DDBJ databases">
        <title>Genome sequencing of Flavobacterium sp. HYN0049.</title>
        <authorList>
            <person name="Yi H."/>
            <person name="Baek C."/>
        </authorList>
    </citation>
    <scope>NUCLEOTIDE SEQUENCE [LARGE SCALE GENOMIC DNA]</scope>
    <source>
        <strain evidence="5 6">HYN0049</strain>
    </source>
</reference>
<evidence type="ECO:0000259" key="4">
    <source>
        <dbReference type="Pfam" id="PF00535"/>
    </source>
</evidence>
<organism evidence="5 6">
    <name type="scientific">Flavobacterium pallidum</name>
    <dbReference type="NCBI Taxonomy" id="2172098"/>
    <lineage>
        <taxon>Bacteria</taxon>
        <taxon>Pseudomonadati</taxon>
        <taxon>Bacteroidota</taxon>
        <taxon>Flavobacteriia</taxon>
        <taxon>Flavobacteriales</taxon>
        <taxon>Flavobacteriaceae</taxon>
        <taxon>Flavobacterium</taxon>
    </lineage>
</organism>
<dbReference type="Gene3D" id="3.90.550.10">
    <property type="entry name" value="Spore Coat Polysaccharide Biosynthesis Protein SpsA, Chain A"/>
    <property type="match status" value="2"/>
</dbReference>
<dbReference type="Gene3D" id="3.40.50.2000">
    <property type="entry name" value="Glycogen Phosphorylase B"/>
    <property type="match status" value="3"/>
</dbReference>
<dbReference type="InterPro" id="IPR011990">
    <property type="entry name" value="TPR-like_helical_dom_sf"/>
</dbReference>
<keyword evidence="6" id="KW-1185">Reference proteome</keyword>
<protein>
    <submittedName>
        <fullName evidence="5">Uncharacterized protein</fullName>
    </submittedName>
</protein>
<dbReference type="InterPro" id="IPR029063">
    <property type="entry name" value="SAM-dependent_MTases_sf"/>
</dbReference>
<feature type="repeat" description="TPR" evidence="2">
    <location>
        <begin position="195"/>
        <end position="228"/>
    </location>
</feature>
<dbReference type="InterPro" id="IPR001296">
    <property type="entry name" value="Glyco_trans_1"/>
</dbReference>
<dbReference type="RefSeq" id="WP_108903034.1">
    <property type="nucleotide sequence ID" value="NZ_CP029187.1"/>
</dbReference>
<dbReference type="SUPFAM" id="SSF53448">
    <property type="entry name" value="Nucleotide-diphospho-sugar transferases"/>
    <property type="match status" value="2"/>
</dbReference>
<dbReference type="SUPFAM" id="SSF53756">
    <property type="entry name" value="UDP-Glycosyltransferase/glycogen phosphorylase"/>
    <property type="match status" value="2"/>
</dbReference>
<dbReference type="EMBL" id="CP029187">
    <property type="protein sequence ID" value="AWI25240.1"/>
    <property type="molecule type" value="Genomic_DNA"/>
</dbReference>
<dbReference type="Pfam" id="PF00535">
    <property type="entry name" value="Glycos_transf_2"/>
    <property type="match status" value="2"/>
</dbReference>
<dbReference type="Gene3D" id="3.40.50.150">
    <property type="entry name" value="Vaccinia Virus protein VP39"/>
    <property type="match status" value="1"/>
</dbReference>
<dbReference type="GO" id="GO:0016757">
    <property type="term" value="F:glycosyltransferase activity"/>
    <property type="evidence" value="ECO:0007669"/>
    <property type="project" value="InterPro"/>
</dbReference>
<comment type="similarity">
    <text evidence="1">Belongs to the glycosyltransferase 2 family. WaaE/KdtX subfamily.</text>
</comment>
<dbReference type="SUPFAM" id="SSF53335">
    <property type="entry name" value="S-adenosyl-L-methionine-dependent methyltransferases"/>
    <property type="match status" value="1"/>
</dbReference>
<feature type="domain" description="Glycosyl transferase family 1" evidence="3">
    <location>
        <begin position="1278"/>
        <end position="1438"/>
    </location>
</feature>
<gene>
    <name evidence="5" type="ORF">HYN49_04650</name>
</gene>
<dbReference type="PANTHER" id="PTHR43630">
    <property type="entry name" value="POLY-BETA-1,6-N-ACETYL-D-GLUCOSAMINE SYNTHASE"/>
    <property type="match status" value="1"/>
</dbReference>
<feature type="domain" description="Glycosyltransferase 2-like" evidence="4">
    <location>
        <begin position="5"/>
        <end position="152"/>
    </location>
</feature>
<dbReference type="Gene3D" id="1.25.40.10">
    <property type="entry name" value="Tetratricopeptide repeat domain"/>
    <property type="match status" value="2"/>
</dbReference>
<dbReference type="CDD" id="cd03801">
    <property type="entry name" value="GT4_PimA-like"/>
    <property type="match status" value="1"/>
</dbReference>
<dbReference type="InterPro" id="IPR019734">
    <property type="entry name" value="TPR_rpt"/>
</dbReference>
<evidence type="ECO:0000256" key="2">
    <source>
        <dbReference type="PROSITE-ProRule" id="PRU00339"/>
    </source>
</evidence>
<keyword evidence="2" id="KW-0802">TPR repeat</keyword>
<dbReference type="SMART" id="SM00028">
    <property type="entry name" value="TPR"/>
    <property type="match status" value="3"/>
</dbReference>
<sequence>MKKLSVCLIVKDEEEVIERCLSSILPIADEIIVVDTGSVDNTKAICEKFGVKLFDFKWCDDFAAARNFSFEKATKDYILWIDADDVIKPEEAAKLQSLKQNLTADVYYLKYDYAQDAHGNSNCILDRERIVKRENNYRWKYSIHEVIDCKQAFAKIHTDIIITHQRTSNGMEHDRHRNLSILEKAIRLPEYAHDARMQYYLGKEYQENGQFEKAIQSFKIALGINTGWIEDHISAQIKLAQCHLALSTTGKEATLNKSLASHHAKQAVKTDSRWAEAYFILGQMAFEEKSYEEAVFWFEKCVQPLPDVMSPVNNKYYGLFPYTQLMFCYDALKDYAKASHYNELALSVKPDDSGLLYNRTYFSNMANKLLDSFPTKALHFCNGVFRKEKYLNCSHTANEHVDFVIDPERLLFKDNTVSEINEEYYLSYLPIAKTETILAEWFRVLSPGGTLRIREHDLNACAEKFSGSKTTAEKNWYRHILYGFQNDDDSLHPNLSKKSGFSKQEWIQMISRTGFETEFVDSKDIHATPSIEMHLTKPKVTLQKIGWIAGNPLPDVNFPTYRIRAYNINKALRKTGFSSDLIHDLSDFGVADYQMLAFFRAINETDYNLMKHYKTLGKKVVFDVAEDLFDYQSEFPFYLPMLELADTVICCSDKLAEKISAYNQHVEVVEDAIENENTFKKDYENDGLLKVGWVGMPDNLHHPEALRPLIEACGYELVIISKGEKADLEWSESGWQQQLLQCDIAIAPIDAEKQPCKSNNKVSAYMALGLPVIASPLHAYQKIIRHGENGFIAENIPDWENTMRLLKDPSLRKKTGTAGRQSVLRFRPENMALKLARILVPEAYNSKAIDIIIPTIYNPGHLKVCVESVIACTQSPFHITVINNGIYNEMHDKCVKMIAADNLNFSQSINLGIKHTSAPYICIMNDDVIVSDGWAEPMKKSLSDPNVGFCNPLSNCEYGILHHHQMEVNGIKLLHHNNALIGLKVAEKQNPDISIRPESIQTYVPPFERKTVLVAWVAFYCTITTRKVIESIGLLDEQFNNGSEDVDLCHRAKKMGLQSVVNEESFVFHFGGTSTDKYRAEPGRMGETQKVIAAKYAAPLLVIYTGFSFEPWNAETIAKEGIGGSETAAAKMAKEFSLLGYRVVVFCHCVNLEGHFDGVEYQDLSCFNRFIDMHYMDVFILSRHIDVMQHKIRAVKKYFWVHDVWAKGTNFGDGDLVRKYQKEFDGIFCLSNWHKSFFQKTHGIDDSNMIVTQNGIDISNFGGSVVKEKNRFIYSSSPDRSLDVVLDLFPKIRKVLPDATLHIYYGFENFEKSLQYSSNPAQKTLYEKIKSGMQQEGVFYHGKVGQKDLAKAFLKSDIWLYPTQFTETYCITALEAQMAGALCICTAVGALETTVGDRGILISESPSDPDYHTRIVDKIIAIQNNPEKKQELILKAKAWAKEQSWANVAKKWNSFFSLQ</sequence>
<evidence type="ECO:0000313" key="5">
    <source>
        <dbReference type="EMBL" id="AWI25240.1"/>
    </source>
</evidence>
<dbReference type="CDD" id="cd02511">
    <property type="entry name" value="Beta4Glucosyltransferase"/>
    <property type="match status" value="1"/>
</dbReference>
<feature type="repeat" description="TPR" evidence="2">
    <location>
        <begin position="275"/>
        <end position="308"/>
    </location>
</feature>
<dbReference type="Proteomes" id="UP000244937">
    <property type="component" value="Chromosome"/>
</dbReference>
<dbReference type="PANTHER" id="PTHR43630:SF2">
    <property type="entry name" value="GLYCOSYLTRANSFERASE"/>
    <property type="match status" value="1"/>
</dbReference>
<dbReference type="InterPro" id="IPR001173">
    <property type="entry name" value="Glyco_trans_2-like"/>
</dbReference>
<dbReference type="Pfam" id="PF00534">
    <property type="entry name" value="Glycos_transf_1"/>
    <property type="match status" value="1"/>
</dbReference>
<dbReference type="PROSITE" id="PS50005">
    <property type="entry name" value="TPR"/>
    <property type="match status" value="2"/>
</dbReference>
<name>A0A2S1SFR6_9FLAO</name>
<dbReference type="Pfam" id="PF13181">
    <property type="entry name" value="TPR_8"/>
    <property type="match status" value="2"/>
</dbReference>
<dbReference type="Pfam" id="PF13692">
    <property type="entry name" value="Glyco_trans_1_4"/>
    <property type="match status" value="1"/>
</dbReference>
<evidence type="ECO:0000259" key="3">
    <source>
        <dbReference type="Pfam" id="PF00534"/>
    </source>
</evidence>
<dbReference type="KEGG" id="fpal:HYN49_04650"/>